<accession>A0A0A9D613</accession>
<dbReference type="EMBL" id="GBRH01214624">
    <property type="protein sequence ID" value="JAD83271.1"/>
    <property type="molecule type" value="Transcribed_RNA"/>
</dbReference>
<protein>
    <submittedName>
        <fullName evidence="1">Uncharacterized protein</fullName>
    </submittedName>
</protein>
<organism evidence="1">
    <name type="scientific">Arundo donax</name>
    <name type="common">Giant reed</name>
    <name type="synonym">Donax arundinaceus</name>
    <dbReference type="NCBI Taxonomy" id="35708"/>
    <lineage>
        <taxon>Eukaryota</taxon>
        <taxon>Viridiplantae</taxon>
        <taxon>Streptophyta</taxon>
        <taxon>Embryophyta</taxon>
        <taxon>Tracheophyta</taxon>
        <taxon>Spermatophyta</taxon>
        <taxon>Magnoliopsida</taxon>
        <taxon>Liliopsida</taxon>
        <taxon>Poales</taxon>
        <taxon>Poaceae</taxon>
        <taxon>PACMAD clade</taxon>
        <taxon>Arundinoideae</taxon>
        <taxon>Arundineae</taxon>
        <taxon>Arundo</taxon>
    </lineage>
</organism>
<reference evidence="1" key="1">
    <citation type="submission" date="2014-09" db="EMBL/GenBank/DDBJ databases">
        <authorList>
            <person name="Magalhaes I.L.F."/>
            <person name="Oliveira U."/>
            <person name="Santos F.R."/>
            <person name="Vidigal T.H.D.A."/>
            <person name="Brescovit A.D."/>
            <person name="Santos A.J."/>
        </authorList>
    </citation>
    <scope>NUCLEOTIDE SEQUENCE</scope>
    <source>
        <tissue evidence="1">Shoot tissue taken approximately 20 cm above the soil surface</tissue>
    </source>
</reference>
<sequence length="28" mass="3332">MLAFYLPTNRLYAFCRTKRTIYSTSAKD</sequence>
<reference evidence="1" key="2">
    <citation type="journal article" date="2015" name="Data Brief">
        <title>Shoot transcriptome of the giant reed, Arundo donax.</title>
        <authorList>
            <person name="Barrero R.A."/>
            <person name="Guerrero F.D."/>
            <person name="Moolhuijzen P."/>
            <person name="Goolsby J.A."/>
            <person name="Tidwell J."/>
            <person name="Bellgard S.E."/>
            <person name="Bellgard M.I."/>
        </authorList>
    </citation>
    <scope>NUCLEOTIDE SEQUENCE</scope>
    <source>
        <tissue evidence="1">Shoot tissue taken approximately 20 cm above the soil surface</tissue>
    </source>
</reference>
<name>A0A0A9D613_ARUDO</name>
<dbReference type="AlphaFoldDB" id="A0A0A9D613"/>
<proteinExistence type="predicted"/>
<evidence type="ECO:0000313" key="1">
    <source>
        <dbReference type="EMBL" id="JAD83271.1"/>
    </source>
</evidence>